<name>H0E2E5_9ACTN</name>
<keyword evidence="6" id="KW-0368">Histidine biosynthesis</keyword>
<dbReference type="GO" id="GO:0000105">
    <property type="term" value="P:L-histidine biosynthetic process"/>
    <property type="evidence" value="ECO:0007669"/>
    <property type="project" value="UniProtKB-UniRule"/>
</dbReference>
<dbReference type="RefSeq" id="WP_007571492.1">
    <property type="nucleotide sequence ID" value="NZ_AGUD01000043.1"/>
</dbReference>
<keyword evidence="5 6" id="KW-0663">Pyridoxal phosphate</keyword>
<evidence type="ECO:0000256" key="5">
    <source>
        <dbReference type="ARBA" id="ARBA00022898"/>
    </source>
</evidence>
<dbReference type="Gene3D" id="3.40.640.10">
    <property type="entry name" value="Type I PLP-dependent aspartate aminotransferase-like (Major domain)"/>
    <property type="match status" value="1"/>
</dbReference>
<gene>
    <name evidence="6" type="primary">hisC</name>
    <name evidence="8" type="ORF">PAI11_09580</name>
</gene>
<comment type="pathway">
    <text evidence="6">Amino-acid biosynthesis; L-histidine biosynthesis; L-histidine from 5-phospho-alpha-D-ribose 1-diphosphate: step 7/9.</text>
</comment>
<dbReference type="PANTHER" id="PTHR43643">
    <property type="entry name" value="HISTIDINOL-PHOSPHATE AMINOTRANSFERASE 2"/>
    <property type="match status" value="1"/>
</dbReference>
<keyword evidence="9" id="KW-1185">Reference proteome</keyword>
<evidence type="ECO:0000256" key="1">
    <source>
        <dbReference type="ARBA" id="ARBA00001933"/>
    </source>
</evidence>
<organism evidence="8 9">
    <name type="scientific">Patulibacter medicamentivorans</name>
    <dbReference type="NCBI Taxonomy" id="1097667"/>
    <lineage>
        <taxon>Bacteria</taxon>
        <taxon>Bacillati</taxon>
        <taxon>Actinomycetota</taxon>
        <taxon>Thermoleophilia</taxon>
        <taxon>Solirubrobacterales</taxon>
        <taxon>Patulibacteraceae</taxon>
        <taxon>Patulibacter</taxon>
    </lineage>
</organism>
<feature type="modified residue" description="N6-(pyridoxal phosphate)lysine" evidence="6">
    <location>
        <position position="219"/>
    </location>
</feature>
<dbReference type="InterPro" id="IPR050106">
    <property type="entry name" value="HistidinolP_aminotransfase"/>
</dbReference>
<evidence type="ECO:0000313" key="9">
    <source>
        <dbReference type="Proteomes" id="UP000005143"/>
    </source>
</evidence>
<dbReference type="InterPro" id="IPR015421">
    <property type="entry name" value="PyrdxlP-dep_Trfase_major"/>
</dbReference>
<dbReference type="Pfam" id="PF00155">
    <property type="entry name" value="Aminotran_1_2"/>
    <property type="match status" value="1"/>
</dbReference>
<evidence type="ECO:0000256" key="3">
    <source>
        <dbReference type="ARBA" id="ARBA00022576"/>
    </source>
</evidence>
<comment type="similarity">
    <text evidence="6">Belongs to the class-II pyridoxal-phosphate-dependent aminotransferase family. Histidinol-phosphate aminotransferase subfamily.</text>
</comment>
<reference evidence="8 9" key="1">
    <citation type="journal article" date="2013" name="Biodegradation">
        <title>Quantitative proteomic analysis of ibuprofen-degrading Patulibacter sp. strain I11.</title>
        <authorList>
            <person name="Almeida B."/>
            <person name="Kjeldal H."/>
            <person name="Lolas I."/>
            <person name="Knudsen A.D."/>
            <person name="Carvalho G."/>
            <person name="Nielsen K.L."/>
            <person name="Barreto Crespo M.T."/>
            <person name="Stensballe A."/>
            <person name="Nielsen J.L."/>
        </authorList>
    </citation>
    <scope>NUCLEOTIDE SEQUENCE [LARGE SCALE GENOMIC DNA]</scope>
    <source>
        <strain evidence="8 9">I11</strain>
    </source>
</reference>
<dbReference type="GO" id="GO:0004400">
    <property type="term" value="F:histidinol-phosphate transaminase activity"/>
    <property type="evidence" value="ECO:0007669"/>
    <property type="project" value="UniProtKB-UniRule"/>
</dbReference>
<dbReference type="Proteomes" id="UP000005143">
    <property type="component" value="Unassembled WGS sequence"/>
</dbReference>
<dbReference type="CDD" id="cd00609">
    <property type="entry name" value="AAT_like"/>
    <property type="match status" value="1"/>
</dbReference>
<sequence length="366" mass="38959">MRLKLNRHAEKIPYYPAAGGYNLPDGVALLASNECPDPPLPEVVAAAAGALQATNRYPDPSYLPLRQALAEHSGVDAERITVGNGSCDILLAIGAALLEPGTELVHAWPSFSVYPHLEAASGATAVRVPLDADHRHDLDAMADAINERTRLVIVCNPNNPTSTGVGLDAIRAFLARVPEDVVVLLDEAYIEFAEQYRPADSVPLLDEHPHLVILRTFSKIYGLAGLRVGYGLCSSTELVGAAARVRQPFTVSVAAVAAATEALRHPGEIGARIRQARESRTVIAGGLQELGIVPAASEANFCWFDLPVVDGRDAAEVEQRVIAGLREQQVLVRSGGALGRPGALRVTYGTPDENQRFLAALRAALS</sequence>
<dbReference type="AlphaFoldDB" id="H0E2E5"/>
<accession>H0E2E5</accession>
<proteinExistence type="inferred from homology"/>
<dbReference type="UniPathway" id="UPA00031">
    <property type="reaction ID" value="UER00012"/>
</dbReference>
<comment type="subunit">
    <text evidence="2 6">Homodimer.</text>
</comment>
<comment type="cofactor">
    <cofactor evidence="1 6">
        <name>pyridoxal 5'-phosphate</name>
        <dbReference type="ChEBI" id="CHEBI:597326"/>
    </cofactor>
</comment>
<feature type="domain" description="Aminotransferase class I/classII large" evidence="7">
    <location>
        <begin position="28"/>
        <end position="361"/>
    </location>
</feature>
<dbReference type="NCBIfam" id="TIGR01141">
    <property type="entry name" value="hisC"/>
    <property type="match status" value="1"/>
</dbReference>
<dbReference type="OrthoDB" id="9809616at2"/>
<dbReference type="InterPro" id="IPR015422">
    <property type="entry name" value="PyrdxlP-dep_Trfase_small"/>
</dbReference>
<evidence type="ECO:0000256" key="6">
    <source>
        <dbReference type="HAMAP-Rule" id="MF_01023"/>
    </source>
</evidence>
<evidence type="ECO:0000313" key="8">
    <source>
        <dbReference type="EMBL" id="EHN12165.1"/>
    </source>
</evidence>
<dbReference type="InterPro" id="IPR005861">
    <property type="entry name" value="HisP_aminotrans"/>
</dbReference>
<comment type="catalytic activity">
    <reaction evidence="6">
        <text>L-histidinol phosphate + 2-oxoglutarate = 3-(imidazol-4-yl)-2-oxopropyl phosphate + L-glutamate</text>
        <dbReference type="Rhea" id="RHEA:23744"/>
        <dbReference type="ChEBI" id="CHEBI:16810"/>
        <dbReference type="ChEBI" id="CHEBI:29985"/>
        <dbReference type="ChEBI" id="CHEBI:57766"/>
        <dbReference type="ChEBI" id="CHEBI:57980"/>
        <dbReference type="EC" id="2.6.1.9"/>
    </reaction>
</comment>
<dbReference type="EC" id="2.6.1.9" evidence="6"/>
<dbReference type="EMBL" id="AGUD01000043">
    <property type="protein sequence ID" value="EHN12165.1"/>
    <property type="molecule type" value="Genomic_DNA"/>
</dbReference>
<protein>
    <recommendedName>
        <fullName evidence="6">Histidinol-phosphate aminotransferase</fullName>
        <ecNumber evidence="6">2.6.1.9</ecNumber>
    </recommendedName>
    <alternativeName>
        <fullName evidence="6">Imidazole acetol-phosphate transaminase</fullName>
    </alternativeName>
</protein>
<dbReference type="InterPro" id="IPR015424">
    <property type="entry name" value="PyrdxlP-dep_Trfase"/>
</dbReference>
<comment type="caution">
    <text evidence="8">The sequence shown here is derived from an EMBL/GenBank/DDBJ whole genome shotgun (WGS) entry which is preliminary data.</text>
</comment>
<dbReference type="GO" id="GO:0030170">
    <property type="term" value="F:pyridoxal phosphate binding"/>
    <property type="evidence" value="ECO:0007669"/>
    <property type="project" value="InterPro"/>
</dbReference>
<dbReference type="SUPFAM" id="SSF53383">
    <property type="entry name" value="PLP-dependent transferases"/>
    <property type="match status" value="1"/>
</dbReference>
<dbReference type="Gene3D" id="3.90.1150.10">
    <property type="entry name" value="Aspartate Aminotransferase, domain 1"/>
    <property type="match status" value="1"/>
</dbReference>
<evidence type="ECO:0000256" key="2">
    <source>
        <dbReference type="ARBA" id="ARBA00011738"/>
    </source>
</evidence>
<evidence type="ECO:0000259" key="7">
    <source>
        <dbReference type="Pfam" id="PF00155"/>
    </source>
</evidence>
<evidence type="ECO:0000256" key="4">
    <source>
        <dbReference type="ARBA" id="ARBA00022679"/>
    </source>
</evidence>
<dbReference type="HAMAP" id="MF_01023">
    <property type="entry name" value="HisC_aminotrans_2"/>
    <property type="match status" value="1"/>
</dbReference>
<dbReference type="PATRIC" id="fig|1097667.3.peg.955"/>
<dbReference type="PANTHER" id="PTHR43643:SF3">
    <property type="entry name" value="HISTIDINOL-PHOSPHATE AMINOTRANSFERASE"/>
    <property type="match status" value="1"/>
</dbReference>
<dbReference type="InterPro" id="IPR004839">
    <property type="entry name" value="Aminotransferase_I/II_large"/>
</dbReference>
<keyword evidence="3 6" id="KW-0032">Aminotransferase</keyword>
<keyword evidence="4 6" id="KW-0808">Transferase</keyword>
<keyword evidence="6" id="KW-0028">Amino-acid biosynthesis</keyword>